<dbReference type="EMBL" id="CP071793">
    <property type="protein sequence ID" value="QTD52114.1"/>
    <property type="molecule type" value="Genomic_DNA"/>
</dbReference>
<name>A0A8A4TSI2_SULCO</name>
<dbReference type="InterPro" id="IPR011006">
    <property type="entry name" value="CheY-like_superfamily"/>
</dbReference>
<reference evidence="3" key="1">
    <citation type="submission" date="2021-03" db="EMBL/GenBank/DDBJ databases">
        <title>Acanthopleuribacteraceae sp. M133.</title>
        <authorList>
            <person name="Wang G."/>
        </authorList>
    </citation>
    <scope>NUCLEOTIDE SEQUENCE</scope>
    <source>
        <strain evidence="3">M133</strain>
    </source>
</reference>
<dbReference type="SMART" id="SM00448">
    <property type="entry name" value="REC"/>
    <property type="match status" value="1"/>
</dbReference>
<evidence type="ECO:0000259" key="2">
    <source>
        <dbReference type="PROSITE" id="PS50110"/>
    </source>
</evidence>
<dbReference type="Gene3D" id="3.40.50.2300">
    <property type="match status" value="1"/>
</dbReference>
<keyword evidence="4" id="KW-1185">Reference proteome</keyword>
<dbReference type="PROSITE" id="PS50110">
    <property type="entry name" value="RESPONSE_REGULATORY"/>
    <property type="match status" value="1"/>
</dbReference>
<evidence type="ECO:0000313" key="4">
    <source>
        <dbReference type="Proteomes" id="UP000663929"/>
    </source>
</evidence>
<gene>
    <name evidence="3" type="ORF">J3U87_06535</name>
</gene>
<dbReference type="InterPro" id="IPR001789">
    <property type="entry name" value="Sig_transdc_resp-reg_receiver"/>
</dbReference>
<dbReference type="CDD" id="cd17546">
    <property type="entry name" value="REC_hyHK_CKI1_RcsC-like"/>
    <property type="match status" value="1"/>
</dbReference>
<dbReference type="Pfam" id="PF00072">
    <property type="entry name" value="Response_reg"/>
    <property type="match status" value="1"/>
</dbReference>
<dbReference type="RefSeq" id="WP_237382223.1">
    <property type="nucleotide sequence ID" value="NZ_CP071793.1"/>
</dbReference>
<feature type="modified residue" description="4-aspartylphosphate" evidence="1">
    <location>
        <position position="56"/>
    </location>
</feature>
<organism evidence="3 4">
    <name type="scientific">Sulfidibacter corallicola</name>
    <dbReference type="NCBI Taxonomy" id="2818388"/>
    <lineage>
        <taxon>Bacteria</taxon>
        <taxon>Pseudomonadati</taxon>
        <taxon>Acidobacteriota</taxon>
        <taxon>Holophagae</taxon>
        <taxon>Acanthopleuribacterales</taxon>
        <taxon>Acanthopleuribacteraceae</taxon>
        <taxon>Sulfidibacter</taxon>
    </lineage>
</organism>
<accession>A0A8A4TSI2</accession>
<protein>
    <submittedName>
        <fullName evidence="3">Response regulator</fullName>
    </submittedName>
</protein>
<dbReference type="PANTHER" id="PTHR43228">
    <property type="entry name" value="TWO-COMPONENT RESPONSE REGULATOR"/>
    <property type="match status" value="1"/>
</dbReference>
<sequence>MSSQKPRALLAEDHPILRDLYKACLEALGFRCTQAAHGAAAWQQFQQSRFDLLVTDHHMPEMSGLELIQNIRAYERTHARPRMPIVAMTAGHGKLLQHLKDAGADEVLTKLCVPSHIKQLLIRRGLIPAGNRHCLREGIQLHQITHLKK</sequence>
<dbReference type="PANTHER" id="PTHR43228:SF1">
    <property type="entry name" value="TWO-COMPONENT RESPONSE REGULATOR ARR22"/>
    <property type="match status" value="1"/>
</dbReference>
<keyword evidence="1" id="KW-0597">Phosphoprotein</keyword>
<dbReference type="Proteomes" id="UP000663929">
    <property type="component" value="Chromosome"/>
</dbReference>
<dbReference type="GO" id="GO:0000160">
    <property type="term" value="P:phosphorelay signal transduction system"/>
    <property type="evidence" value="ECO:0007669"/>
    <property type="project" value="InterPro"/>
</dbReference>
<dbReference type="SUPFAM" id="SSF52172">
    <property type="entry name" value="CheY-like"/>
    <property type="match status" value="1"/>
</dbReference>
<dbReference type="AlphaFoldDB" id="A0A8A4TSI2"/>
<evidence type="ECO:0000313" key="3">
    <source>
        <dbReference type="EMBL" id="QTD52114.1"/>
    </source>
</evidence>
<dbReference type="KEGG" id="scor:J3U87_06535"/>
<dbReference type="InterPro" id="IPR052048">
    <property type="entry name" value="ST_Response_Regulator"/>
</dbReference>
<feature type="domain" description="Response regulatory" evidence="2">
    <location>
        <begin position="7"/>
        <end position="125"/>
    </location>
</feature>
<proteinExistence type="predicted"/>
<evidence type="ECO:0000256" key="1">
    <source>
        <dbReference type="PROSITE-ProRule" id="PRU00169"/>
    </source>
</evidence>